<dbReference type="Gene3D" id="2.60.40.10">
    <property type="entry name" value="Immunoglobulins"/>
    <property type="match status" value="1"/>
</dbReference>
<keyword evidence="1" id="KW-1133">Transmembrane helix</keyword>
<dbReference type="PANTHER" id="PTHR21063">
    <property type="entry name" value="LFA-3"/>
    <property type="match status" value="1"/>
</dbReference>
<evidence type="ECO:0000313" key="2">
    <source>
        <dbReference type="EMBL" id="KAI2646548.1"/>
    </source>
</evidence>
<keyword evidence="3" id="KW-1185">Reference proteome</keyword>
<proteinExistence type="predicted"/>
<reference evidence="2 3" key="1">
    <citation type="submission" date="2022-01" db="EMBL/GenBank/DDBJ databases">
        <title>A high-quality chromosome-level genome assembly of rohu carp, Labeo rohita.</title>
        <authorList>
            <person name="Arick M.A. II"/>
            <person name="Hsu C.-Y."/>
            <person name="Magbanua Z."/>
            <person name="Pechanova O."/>
            <person name="Grover C."/>
            <person name="Miller E."/>
            <person name="Thrash A."/>
            <person name="Ezzel L."/>
            <person name="Alam S."/>
            <person name="Benzie J."/>
            <person name="Hamilton M."/>
            <person name="Karsi A."/>
            <person name="Lawrence M.L."/>
            <person name="Peterson D.G."/>
        </authorList>
    </citation>
    <scope>NUCLEOTIDE SEQUENCE [LARGE SCALE GENOMIC DNA]</scope>
    <source>
        <strain evidence="3">BAU-BD-2019</strain>
        <tissue evidence="2">Blood</tissue>
    </source>
</reference>
<organism evidence="2 3">
    <name type="scientific">Labeo rohita</name>
    <name type="common">Indian major carp</name>
    <name type="synonym">Cyprinus rohita</name>
    <dbReference type="NCBI Taxonomy" id="84645"/>
    <lineage>
        <taxon>Eukaryota</taxon>
        <taxon>Metazoa</taxon>
        <taxon>Chordata</taxon>
        <taxon>Craniata</taxon>
        <taxon>Vertebrata</taxon>
        <taxon>Euteleostomi</taxon>
        <taxon>Actinopterygii</taxon>
        <taxon>Neopterygii</taxon>
        <taxon>Teleostei</taxon>
        <taxon>Ostariophysi</taxon>
        <taxon>Cypriniformes</taxon>
        <taxon>Cyprinidae</taxon>
        <taxon>Labeoninae</taxon>
        <taxon>Labeonini</taxon>
        <taxon>Labeo</taxon>
    </lineage>
</organism>
<gene>
    <name evidence="2" type="ORF">H4Q32_027665</name>
</gene>
<accession>A0ABQ8L762</accession>
<dbReference type="EMBL" id="JACTAM010001192">
    <property type="protein sequence ID" value="KAI2646548.1"/>
    <property type="molecule type" value="Genomic_DNA"/>
</dbReference>
<dbReference type="Proteomes" id="UP000830375">
    <property type="component" value="Unassembled WGS sequence"/>
</dbReference>
<dbReference type="SUPFAM" id="SSF48726">
    <property type="entry name" value="Immunoglobulin"/>
    <property type="match status" value="1"/>
</dbReference>
<name>A0ABQ8L762_LABRO</name>
<protein>
    <submittedName>
        <fullName evidence="2">60 kDa chaperonin</fullName>
    </submittedName>
</protein>
<keyword evidence="1" id="KW-0812">Transmembrane</keyword>
<keyword evidence="1" id="KW-0472">Membrane</keyword>
<sequence>MSMMEGDSVTLYSDVTKQQHDKMLWYFNNTLIVLISGEPSKSCVYYGEGWMFRDRLKVDYATGSLTIKNIRPKHSGRYEANFIQNKSSGTSQSLNQTSKCDGTKIIRKMVNISNTIKTFSVSVTAHLSGPDKISKKSYLMGKVKECEKRLSLNLIAGICAGVGVVLLMAAAVVEDIKKNKSKPLLKVPV</sequence>
<dbReference type="PANTHER" id="PTHR21063:SF4">
    <property type="entry name" value="CD48 ANTIGEN-RELATED"/>
    <property type="match status" value="1"/>
</dbReference>
<dbReference type="InterPro" id="IPR013783">
    <property type="entry name" value="Ig-like_fold"/>
</dbReference>
<feature type="transmembrane region" description="Helical" evidence="1">
    <location>
        <begin position="150"/>
        <end position="173"/>
    </location>
</feature>
<comment type="caution">
    <text evidence="2">The sequence shown here is derived from an EMBL/GenBank/DDBJ whole genome shotgun (WGS) entry which is preliminary data.</text>
</comment>
<evidence type="ECO:0000313" key="3">
    <source>
        <dbReference type="Proteomes" id="UP000830375"/>
    </source>
</evidence>
<dbReference type="InterPro" id="IPR036179">
    <property type="entry name" value="Ig-like_dom_sf"/>
</dbReference>
<evidence type="ECO:0000256" key="1">
    <source>
        <dbReference type="SAM" id="Phobius"/>
    </source>
</evidence>